<evidence type="ECO:0000313" key="1">
    <source>
        <dbReference type="EMBL" id="GAA1405192.1"/>
    </source>
</evidence>
<keyword evidence="2" id="KW-1185">Reference proteome</keyword>
<sequence>MKLPALPSQVPWHDTDLTVFPYAARVDGRWWILRLNGFPDHPLYTLFIDAEVGGDLEDAPATWWLRAPATRPVLSAPERAEVLRLMAGLGPYGAEAGTPCTGDWCTCSVLTDEWAARPKAAPPPP</sequence>
<dbReference type="RefSeq" id="WP_344340370.1">
    <property type="nucleotide sequence ID" value="NZ_BAAAKJ010000290.1"/>
</dbReference>
<dbReference type="EMBL" id="BAAAKJ010000290">
    <property type="protein sequence ID" value="GAA1405192.1"/>
    <property type="molecule type" value="Genomic_DNA"/>
</dbReference>
<evidence type="ECO:0000313" key="2">
    <source>
        <dbReference type="Proteomes" id="UP001499863"/>
    </source>
</evidence>
<organism evidence="1 2">
    <name type="scientific">Kitasatospora putterlickiae</name>
    <dbReference type="NCBI Taxonomy" id="221725"/>
    <lineage>
        <taxon>Bacteria</taxon>
        <taxon>Bacillati</taxon>
        <taxon>Actinomycetota</taxon>
        <taxon>Actinomycetes</taxon>
        <taxon>Kitasatosporales</taxon>
        <taxon>Streptomycetaceae</taxon>
        <taxon>Kitasatospora</taxon>
    </lineage>
</organism>
<reference evidence="2" key="1">
    <citation type="journal article" date="2019" name="Int. J. Syst. Evol. Microbiol.">
        <title>The Global Catalogue of Microorganisms (GCM) 10K type strain sequencing project: providing services to taxonomists for standard genome sequencing and annotation.</title>
        <authorList>
            <consortium name="The Broad Institute Genomics Platform"/>
            <consortium name="The Broad Institute Genome Sequencing Center for Infectious Disease"/>
            <person name="Wu L."/>
            <person name="Ma J."/>
        </authorList>
    </citation>
    <scope>NUCLEOTIDE SEQUENCE [LARGE SCALE GENOMIC DNA]</scope>
    <source>
        <strain evidence="2">JCM 12393</strain>
    </source>
</reference>
<gene>
    <name evidence="1" type="ORF">GCM10009639_51910</name>
</gene>
<proteinExistence type="predicted"/>
<comment type="caution">
    <text evidence="1">The sequence shown here is derived from an EMBL/GenBank/DDBJ whole genome shotgun (WGS) entry which is preliminary data.</text>
</comment>
<accession>A0ABP4J156</accession>
<name>A0ABP4J156_9ACTN</name>
<protein>
    <submittedName>
        <fullName evidence="1">Uncharacterized protein</fullName>
    </submittedName>
</protein>
<dbReference type="Proteomes" id="UP001499863">
    <property type="component" value="Unassembled WGS sequence"/>
</dbReference>